<evidence type="ECO:0000313" key="1">
    <source>
        <dbReference type="EMBL" id="ARK07894.1"/>
    </source>
</evidence>
<proteinExistence type="predicted"/>
<organism evidence="1 2">
    <name type="scientific">Aeromonas phage phiA8-29</name>
    <dbReference type="NCBI Taxonomy" id="1978922"/>
    <lineage>
        <taxon>Viruses</taxon>
        <taxon>Duplodnaviria</taxon>
        <taxon>Heunggongvirae</taxon>
        <taxon>Uroviricota</taxon>
        <taxon>Caudoviricetes</taxon>
        <taxon>Pantevenvirales</taxon>
        <taxon>Ackermannviridae</taxon>
        <taxon>Tedavirus</taxon>
        <taxon>Tedavirus A829</taxon>
    </lineage>
</organism>
<gene>
    <name evidence="1" type="ORF">phiA829_074</name>
</gene>
<reference evidence="1 2" key="1">
    <citation type="submission" date="2017-04" db="EMBL/GenBank/DDBJ databases">
        <title>Complete genome sequence and characterization of temperature-dependent bacteriophage phiA8-29 infecting Aeromonas.</title>
        <authorList>
            <person name="He Y."/>
            <person name="Yang H."/>
        </authorList>
    </citation>
    <scope>NUCLEOTIDE SEQUENCE [LARGE SCALE GENOMIC DNA]</scope>
</reference>
<dbReference type="Proteomes" id="UP000221506">
    <property type="component" value="Segment"/>
</dbReference>
<sequence>MKTIEEILKYNSQALDGRDIGRLGSFMNLDQLKEVGLTPSNPKEWVPEEYTRENVIKRLESDLAFAFEKALNKRGLSAGMMFSVIKMWMWVLDEHEDLVNWSDDNYAMYGLPLFKAVALRYNLDNPIGDDVGNESHYSDEE</sequence>
<dbReference type="EMBL" id="KY914485">
    <property type="protein sequence ID" value="ARK07894.1"/>
    <property type="molecule type" value="Genomic_DNA"/>
</dbReference>
<name>A0A1W6DY94_9CAUD</name>
<accession>A0A1W6DY94</accession>
<keyword evidence="2" id="KW-1185">Reference proteome</keyword>
<protein>
    <submittedName>
        <fullName evidence="1">Uncharacterized protein</fullName>
    </submittedName>
</protein>
<evidence type="ECO:0000313" key="2">
    <source>
        <dbReference type="Proteomes" id="UP000221506"/>
    </source>
</evidence>